<dbReference type="OrthoDB" id="68483at2759"/>
<dbReference type="PROSITE" id="PS00108">
    <property type="entry name" value="PROTEIN_KINASE_ST"/>
    <property type="match status" value="1"/>
</dbReference>
<keyword evidence="2 3" id="KW-0067">ATP-binding</keyword>
<dbReference type="SMART" id="SM00220">
    <property type="entry name" value="S_TKc"/>
    <property type="match status" value="1"/>
</dbReference>
<gene>
    <name evidence="6" type="ORF">TVAG_277920</name>
</gene>
<dbReference type="RefSeq" id="XP_001328249.1">
    <property type="nucleotide sequence ID" value="XM_001328214.1"/>
</dbReference>
<evidence type="ECO:0000256" key="4">
    <source>
        <dbReference type="RuleBase" id="RU000304"/>
    </source>
</evidence>
<protein>
    <submittedName>
        <fullName evidence="6">CAMK family protein kinase</fullName>
    </submittedName>
</protein>
<keyword evidence="1 3" id="KW-0547">Nucleotide-binding</keyword>
<dbReference type="GO" id="GO:0005524">
    <property type="term" value="F:ATP binding"/>
    <property type="evidence" value="ECO:0007669"/>
    <property type="project" value="UniProtKB-UniRule"/>
</dbReference>
<dbReference type="PROSITE" id="PS50011">
    <property type="entry name" value="PROTEIN_KINASE_DOM"/>
    <property type="match status" value="1"/>
</dbReference>
<dbReference type="PANTHER" id="PTHR24362">
    <property type="entry name" value="SERINE/THREONINE-PROTEIN KINASE NEK"/>
    <property type="match status" value="1"/>
</dbReference>
<name>A2DU33_TRIV3</name>
<evidence type="ECO:0000259" key="5">
    <source>
        <dbReference type="PROSITE" id="PS50011"/>
    </source>
</evidence>
<dbReference type="KEGG" id="tva:4774026"/>
<dbReference type="PROSITE" id="PS00107">
    <property type="entry name" value="PROTEIN_KINASE_ATP"/>
    <property type="match status" value="1"/>
</dbReference>
<keyword evidence="7" id="KW-1185">Reference proteome</keyword>
<comment type="similarity">
    <text evidence="4">Belongs to the protein kinase superfamily.</text>
</comment>
<dbReference type="VEuPathDB" id="TrichDB:TVAG_277920"/>
<dbReference type="Pfam" id="PF00069">
    <property type="entry name" value="Pkinase"/>
    <property type="match status" value="1"/>
</dbReference>
<proteinExistence type="inferred from homology"/>
<evidence type="ECO:0000256" key="2">
    <source>
        <dbReference type="ARBA" id="ARBA00022840"/>
    </source>
</evidence>
<sequence>MEERFRQVLLQQEYVMLDLLGKGGYAVCYKVRSLKWNTNFACKIVLMNNEQKNGSIESVHDEINVLVHLYHANLIHLYDNFIIDGYGYMIIDYCPNGSIKKFKKKGSQVTLPLLSLFYQVLQGLHYLHQNGYAHHDIKSANILLDEDRRPKLADFGMCKHYDEGKYCHSYRGSKQFACPEIHQHLPYDPFKGDIWSLGICFFEVIFHKLPWPKNKELLQASIIEGGPIIPPKLPFNLSKLLMRMTAMNPASRPTALQCMEFLDYERAQAHIPNLIQRRLKFAICIPTDIKRENNVLGSSKKNKI</sequence>
<dbReference type="AlphaFoldDB" id="A2DU33"/>
<dbReference type="InterPro" id="IPR008271">
    <property type="entry name" value="Ser/Thr_kinase_AS"/>
</dbReference>
<feature type="domain" description="Protein kinase" evidence="5">
    <location>
        <begin position="14"/>
        <end position="262"/>
    </location>
</feature>
<dbReference type="InterPro" id="IPR000719">
    <property type="entry name" value="Prot_kinase_dom"/>
</dbReference>
<dbReference type="SMR" id="A2DU33"/>
<accession>A2DU33</accession>
<dbReference type="EMBL" id="DS113247">
    <property type="protein sequence ID" value="EAY16026.1"/>
    <property type="molecule type" value="Genomic_DNA"/>
</dbReference>
<evidence type="ECO:0000256" key="3">
    <source>
        <dbReference type="PROSITE-ProRule" id="PRU10141"/>
    </source>
</evidence>
<evidence type="ECO:0000256" key="1">
    <source>
        <dbReference type="ARBA" id="ARBA00022741"/>
    </source>
</evidence>
<keyword evidence="6" id="KW-0418">Kinase</keyword>
<keyword evidence="4" id="KW-0723">Serine/threonine-protein kinase</keyword>
<dbReference type="PANTHER" id="PTHR24362:SF309">
    <property type="entry name" value="PROTEIN KINASE DOMAIN-CONTAINING PROTEIN"/>
    <property type="match status" value="1"/>
</dbReference>
<keyword evidence="6" id="KW-0808">Transferase</keyword>
<evidence type="ECO:0000313" key="7">
    <source>
        <dbReference type="Proteomes" id="UP000001542"/>
    </source>
</evidence>
<evidence type="ECO:0000313" key="6">
    <source>
        <dbReference type="EMBL" id="EAY16026.1"/>
    </source>
</evidence>
<dbReference type="Gene3D" id="1.10.510.10">
    <property type="entry name" value="Transferase(Phosphotransferase) domain 1"/>
    <property type="match status" value="1"/>
</dbReference>
<feature type="binding site" evidence="3">
    <location>
        <position position="43"/>
    </location>
    <ligand>
        <name>ATP</name>
        <dbReference type="ChEBI" id="CHEBI:30616"/>
    </ligand>
</feature>
<dbReference type="InParanoid" id="A2DU33"/>
<organism evidence="6 7">
    <name type="scientific">Trichomonas vaginalis (strain ATCC PRA-98 / G3)</name>
    <dbReference type="NCBI Taxonomy" id="412133"/>
    <lineage>
        <taxon>Eukaryota</taxon>
        <taxon>Metamonada</taxon>
        <taxon>Parabasalia</taxon>
        <taxon>Trichomonadida</taxon>
        <taxon>Trichomonadidae</taxon>
        <taxon>Trichomonas</taxon>
    </lineage>
</organism>
<dbReference type="eggNOG" id="KOG0586">
    <property type="taxonomic scope" value="Eukaryota"/>
</dbReference>
<reference evidence="6" key="2">
    <citation type="journal article" date="2007" name="Science">
        <title>Draft genome sequence of the sexually transmitted pathogen Trichomonas vaginalis.</title>
        <authorList>
            <person name="Carlton J.M."/>
            <person name="Hirt R.P."/>
            <person name="Silva J.C."/>
            <person name="Delcher A.L."/>
            <person name="Schatz M."/>
            <person name="Zhao Q."/>
            <person name="Wortman J.R."/>
            <person name="Bidwell S.L."/>
            <person name="Alsmark U.C.M."/>
            <person name="Besteiro S."/>
            <person name="Sicheritz-Ponten T."/>
            <person name="Noel C.J."/>
            <person name="Dacks J.B."/>
            <person name="Foster P.G."/>
            <person name="Simillion C."/>
            <person name="Van de Peer Y."/>
            <person name="Miranda-Saavedra D."/>
            <person name="Barton G.J."/>
            <person name="Westrop G.D."/>
            <person name="Mueller S."/>
            <person name="Dessi D."/>
            <person name="Fiori P.L."/>
            <person name="Ren Q."/>
            <person name="Paulsen I."/>
            <person name="Zhang H."/>
            <person name="Bastida-Corcuera F.D."/>
            <person name="Simoes-Barbosa A."/>
            <person name="Brown M.T."/>
            <person name="Hayes R.D."/>
            <person name="Mukherjee M."/>
            <person name="Okumura C.Y."/>
            <person name="Schneider R."/>
            <person name="Smith A.J."/>
            <person name="Vanacova S."/>
            <person name="Villalvazo M."/>
            <person name="Haas B.J."/>
            <person name="Pertea M."/>
            <person name="Feldblyum T.V."/>
            <person name="Utterback T.R."/>
            <person name="Shu C.L."/>
            <person name="Osoegawa K."/>
            <person name="de Jong P.J."/>
            <person name="Hrdy I."/>
            <person name="Horvathova L."/>
            <person name="Zubacova Z."/>
            <person name="Dolezal P."/>
            <person name="Malik S.B."/>
            <person name="Logsdon J.M. Jr."/>
            <person name="Henze K."/>
            <person name="Gupta A."/>
            <person name="Wang C.C."/>
            <person name="Dunne R.L."/>
            <person name="Upcroft J.A."/>
            <person name="Upcroft P."/>
            <person name="White O."/>
            <person name="Salzberg S.L."/>
            <person name="Tang P."/>
            <person name="Chiu C.-H."/>
            <person name="Lee Y.-S."/>
            <person name="Embley T.M."/>
            <person name="Coombs G.H."/>
            <person name="Mottram J.C."/>
            <person name="Tachezy J."/>
            <person name="Fraser-Liggett C.M."/>
            <person name="Johnson P.J."/>
        </authorList>
    </citation>
    <scope>NUCLEOTIDE SEQUENCE [LARGE SCALE GENOMIC DNA]</scope>
    <source>
        <strain evidence="6">G3</strain>
    </source>
</reference>
<dbReference type="SUPFAM" id="SSF56112">
    <property type="entry name" value="Protein kinase-like (PK-like)"/>
    <property type="match status" value="1"/>
</dbReference>
<dbReference type="Proteomes" id="UP000001542">
    <property type="component" value="Unassembled WGS sequence"/>
</dbReference>
<dbReference type="InterPro" id="IPR011009">
    <property type="entry name" value="Kinase-like_dom_sf"/>
</dbReference>
<dbReference type="GO" id="GO:0004674">
    <property type="term" value="F:protein serine/threonine kinase activity"/>
    <property type="evidence" value="ECO:0007669"/>
    <property type="project" value="UniProtKB-KW"/>
</dbReference>
<dbReference type="STRING" id="5722.A2DU33"/>
<reference evidence="6" key="1">
    <citation type="submission" date="2006-10" db="EMBL/GenBank/DDBJ databases">
        <authorList>
            <person name="Amadeo P."/>
            <person name="Zhao Q."/>
            <person name="Wortman J."/>
            <person name="Fraser-Liggett C."/>
            <person name="Carlton J."/>
        </authorList>
    </citation>
    <scope>NUCLEOTIDE SEQUENCE</scope>
    <source>
        <strain evidence="6">G3</strain>
    </source>
</reference>
<dbReference type="InterPro" id="IPR017441">
    <property type="entry name" value="Protein_kinase_ATP_BS"/>
</dbReference>
<dbReference type="VEuPathDB" id="TrichDB:TVAGG3_0438960"/>